<dbReference type="PANTHER" id="PTHR46229:SF2">
    <property type="entry name" value="BOLA-LIKE PROTEIN 1"/>
    <property type="match status" value="1"/>
</dbReference>
<evidence type="ECO:0000313" key="2">
    <source>
        <dbReference type="EMBL" id="SVC43441.1"/>
    </source>
</evidence>
<gene>
    <name evidence="2" type="ORF">METZ01_LOCUS296295</name>
</gene>
<organism evidence="2">
    <name type="scientific">marine metagenome</name>
    <dbReference type="NCBI Taxonomy" id="408172"/>
    <lineage>
        <taxon>unclassified sequences</taxon>
        <taxon>metagenomes</taxon>
        <taxon>ecological metagenomes</taxon>
    </lineage>
</organism>
<evidence type="ECO:0008006" key="3">
    <source>
        <dbReference type="Google" id="ProtNLM"/>
    </source>
</evidence>
<dbReference type="InterPro" id="IPR050961">
    <property type="entry name" value="BolA/IbaG_stress_morph_reg"/>
</dbReference>
<dbReference type="InterPro" id="IPR036065">
    <property type="entry name" value="BolA-like_sf"/>
</dbReference>
<proteinExistence type="inferred from homology"/>
<reference evidence="2" key="1">
    <citation type="submission" date="2018-05" db="EMBL/GenBank/DDBJ databases">
        <authorList>
            <person name="Lanie J.A."/>
            <person name="Ng W.-L."/>
            <person name="Kazmierczak K.M."/>
            <person name="Andrzejewski T.M."/>
            <person name="Davidsen T.M."/>
            <person name="Wayne K.J."/>
            <person name="Tettelin H."/>
            <person name="Glass J.I."/>
            <person name="Rusch D."/>
            <person name="Podicherti R."/>
            <person name="Tsui H.-C.T."/>
            <person name="Winkler M.E."/>
        </authorList>
    </citation>
    <scope>NUCLEOTIDE SEQUENCE</scope>
</reference>
<comment type="similarity">
    <text evidence="1">Belongs to the BolA/IbaG family.</text>
</comment>
<protein>
    <recommendedName>
        <fullName evidence="3">BolA family transcriptional regulator</fullName>
    </recommendedName>
</protein>
<dbReference type="Gene3D" id="3.30.300.90">
    <property type="entry name" value="BolA-like"/>
    <property type="match status" value="1"/>
</dbReference>
<name>A0A382M8A9_9ZZZZ</name>
<sequence length="79" mass="8827">MDQILQKLKQAFPGANIKLKNTSSMHVGHNAKGMHLKTKISYSGFKGKSLIEQHRMVQKALETELGNEIHALSIKTTIK</sequence>
<dbReference type="SUPFAM" id="SSF82657">
    <property type="entry name" value="BolA-like"/>
    <property type="match status" value="1"/>
</dbReference>
<accession>A0A382M8A9</accession>
<dbReference type="PANTHER" id="PTHR46229">
    <property type="entry name" value="BOLA TRANSCRIPTION REGULATOR"/>
    <property type="match status" value="1"/>
</dbReference>
<dbReference type="Pfam" id="PF01722">
    <property type="entry name" value="BolA"/>
    <property type="match status" value="1"/>
</dbReference>
<dbReference type="PIRSF" id="PIRSF003113">
    <property type="entry name" value="BolA"/>
    <property type="match status" value="1"/>
</dbReference>
<evidence type="ECO:0000256" key="1">
    <source>
        <dbReference type="ARBA" id="ARBA00005578"/>
    </source>
</evidence>
<dbReference type="EMBL" id="UINC01091012">
    <property type="protein sequence ID" value="SVC43441.1"/>
    <property type="molecule type" value="Genomic_DNA"/>
</dbReference>
<dbReference type="AlphaFoldDB" id="A0A382M8A9"/>
<dbReference type="InterPro" id="IPR002634">
    <property type="entry name" value="BolA"/>
</dbReference>